<evidence type="ECO:0000313" key="2">
    <source>
        <dbReference type="Proteomes" id="UP000299102"/>
    </source>
</evidence>
<organism evidence="1 2">
    <name type="scientific">Eumeta variegata</name>
    <name type="common">Bagworm moth</name>
    <name type="synonym">Eumeta japonica</name>
    <dbReference type="NCBI Taxonomy" id="151549"/>
    <lineage>
        <taxon>Eukaryota</taxon>
        <taxon>Metazoa</taxon>
        <taxon>Ecdysozoa</taxon>
        <taxon>Arthropoda</taxon>
        <taxon>Hexapoda</taxon>
        <taxon>Insecta</taxon>
        <taxon>Pterygota</taxon>
        <taxon>Neoptera</taxon>
        <taxon>Endopterygota</taxon>
        <taxon>Lepidoptera</taxon>
        <taxon>Glossata</taxon>
        <taxon>Ditrysia</taxon>
        <taxon>Tineoidea</taxon>
        <taxon>Psychidae</taxon>
        <taxon>Oiketicinae</taxon>
        <taxon>Eumeta</taxon>
    </lineage>
</organism>
<comment type="caution">
    <text evidence="1">The sequence shown here is derived from an EMBL/GenBank/DDBJ whole genome shotgun (WGS) entry which is preliminary data.</text>
</comment>
<evidence type="ECO:0000313" key="1">
    <source>
        <dbReference type="EMBL" id="GBP14811.1"/>
    </source>
</evidence>
<protein>
    <submittedName>
        <fullName evidence="1">Uncharacterized protein</fullName>
    </submittedName>
</protein>
<reference evidence="1 2" key="1">
    <citation type="journal article" date="2019" name="Commun. Biol.">
        <title>The bagworm genome reveals a unique fibroin gene that provides high tensile strength.</title>
        <authorList>
            <person name="Kono N."/>
            <person name="Nakamura H."/>
            <person name="Ohtoshi R."/>
            <person name="Tomita M."/>
            <person name="Numata K."/>
            <person name="Arakawa K."/>
        </authorList>
    </citation>
    <scope>NUCLEOTIDE SEQUENCE [LARGE SCALE GENOMIC DNA]</scope>
</reference>
<dbReference type="EMBL" id="BGZK01000067">
    <property type="protein sequence ID" value="GBP14811.1"/>
    <property type="molecule type" value="Genomic_DNA"/>
</dbReference>
<proteinExistence type="predicted"/>
<accession>A0A4C1TN12</accession>
<gene>
    <name evidence="1" type="ORF">EVAR_75403_1</name>
</gene>
<dbReference type="AlphaFoldDB" id="A0A4C1TN12"/>
<keyword evidence="2" id="KW-1185">Reference proteome</keyword>
<sequence length="216" mass="23882">MGVDKERSMLSHYMAGEADTSIAERRVIGLNEETKRNGLIQLNIPPNGSNKQKLLSKKKSNYPGHRWVKHGNSYVTGRRASAARARGGRAPAAAAAAFRWELSLGAAICPLNIQHYSQIITLVNNEHSAHAIKEENFRRESEKNVIEKEANRNINKIRVQLSAACYRMPRSQLLRQSIGYSSGRGHSLLCSSPPLARYNNVNPRAGRAVESPATAD</sequence>
<name>A0A4C1TN12_EUMVA</name>
<dbReference type="Proteomes" id="UP000299102">
    <property type="component" value="Unassembled WGS sequence"/>
</dbReference>